<evidence type="ECO:0000313" key="8">
    <source>
        <dbReference type="Proteomes" id="UP000648663"/>
    </source>
</evidence>
<accession>A0A846LYQ3</accession>
<feature type="domain" description="D-alanyl-D-alanine carboxypeptidase-like core" evidence="3">
    <location>
        <begin position="234"/>
        <end position="325"/>
    </location>
</feature>
<feature type="transmembrane region" description="Helical" evidence="2">
    <location>
        <begin position="21"/>
        <end position="40"/>
    </location>
</feature>
<feature type="transmembrane region" description="Helical" evidence="2">
    <location>
        <begin position="162"/>
        <end position="180"/>
    </location>
</feature>
<dbReference type="Proteomes" id="UP000648663">
    <property type="component" value="Unassembled WGS sequence"/>
</dbReference>
<feature type="transmembrane region" description="Helical" evidence="2">
    <location>
        <begin position="75"/>
        <end position="93"/>
    </location>
</feature>
<reference evidence="5" key="4">
    <citation type="submission" date="2024-05" db="EMBL/GenBank/DDBJ databases">
        <authorList>
            <person name="Sun Q."/>
            <person name="Zhou Y."/>
        </authorList>
    </citation>
    <scope>NUCLEOTIDE SEQUENCE</scope>
    <source>
        <strain evidence="5">CGMCC 4.5581</strain>
    </source>
</reference>
<evidence type="ECO:0000259" key="3">
    <source>
        <dbReference type="Pfam" id="PF02557"/>
    </source>
</evidence>
<dbReference type="EMBL" id="BMMI01000002">
    <property type="protein sequence ID" value="GGL58208.1"/>
    <property type="molecule type" value="Genomic_DNA"/>
</dbReference>
<feature type="region of interest" description="Disordered" evidence="1">
    <location>
        <begin position="1"/>
        <end position="21"/>
    </location>
</feature>
<keyword evidence="2" id="KW-0812">Transmembrane</keyword>
<organism evidence="6 7">
    <name type="scientific">Modestobacter marinus</name>
    <dbReference type="NCBI Taxonomy" id="477641"/>
    <lineage>
        <taxon>Bacteria</taxon>
        <taxon>Bacillati</taxon>
        <taxon>Actinomycetota</taxon>
        <taxon>Actinomycetes</taxon>
        <taxon>Geodermatophilales</taxon>
        <taxon>Geodermatophilaceae</taxon>
        <taxon>Modestobacter</taxon>
    </lineage>
</organism>
<feature type="transmembrane region" description="Helical" evidence="2">
    <location>
        <begin position="100"/>
        <end position="119"/>
    </location>
</feature>
<dbReference type="InterPro" id="IPR052179">
    <property type="entry name" value="DD-CPase-like"/>
</dbReference>
<dbReference type="AlphaFoldDB" id="A0A846LYQ3"/>
<dbReference type="CDD" id="cd14846">
    <property type="entry name" value="Peptidase_M15_like"/>
    <property type="match status" value="1"/>
</dbReference>
<gene>
    <name evidence="6" type="ORF">FB380_003005</name>
    <name evidence="5" type="ORF">GCM10011589_12800</name>
</gene>
<dbReference type="Pfam" id="PF02557">
    <property type="entry name" value="VanY"/>
    <property type="match status" value="1"/>
</dbReference>
<dbReference type="PANTHER" id="PTHR34385:SF1">
    <property type="entry name" value="PEPTIDOGLYCAN L-ALANYL-D-GLUTAMATE ENDOPEPTIDASE CWLK"/>
    <property type="match status" value="1"/>
</dbReference>
<reference evidence="6 7" key="3">
    <citation type="submission" date="2020-02" db="EMBL/GenBank/DDBJ databases">
        <title>Sequencing the genomes of 1000 actinobacteria strains.</title>
        <authorList>
            <person name="Klenk H.-P."/>
        </authorList>
    </citation>
    <scope>NUCLEOTIDE SEQUENCE [LARGE SCALE GENOMIC DNA]</scope>
    <source>
        <strain evidence="6 7">DSM 45201</strain>
    </source>
</reference>
<name>A0A846LYQ3_9ACTN</name>
<evidence type="ECO:0000313" key="5">
    <source>
        <dbReference type="EMBL" id="GGL58208.1"/>
    </source>
</evidence>
<feature type="domain" description="VanZ-like" evidence="4">
    <location>
        <begin position="70"/>
        <end position="144"/>
    </location>
</feature>
<keyword evidence="2" id="KW-0472">Membrane</keyword>
<dbReference type="Gene3D" id="3.30.1380.10">
    <property type="match status" value="1"/>
</dbReference>
<dbReference type="PANTHER" id="PTHR34385">
    <property type="entry name" value="D-ALANYL-D-ALANINE CARBOXYPEPTIDASE"/>
    <property type="match status" value="1"/>
</dbReference>
<dbReference type="InterPro" id="IPR003709">
    <property type="entry name" value="VanY-like_core_dom"/>
</dbReference>
<evidence type="ECO:0000259" key="4">
    <source>
        <dbReference type="Pfam" id="PF04892"/>
    </source>
</evidence>
<evidence type="ECO:0000256" key="2">
    <source>
        <dbReference type="SAM" id="Phobius"/>
    </source>
</evidence>
<dbReference type="SUPFAM" id="SSF55166">
    <property type="entry name" value="Hedgehog/DD-peptidase"/>
    <property type="match status" value="1"/>
</dbReference>
<dbReference type="Pfam" id="PF04892">
    <property type="entry name" value="VanZ"/>
    <property type="match status" value="1"/>
</dbReference>
<protein>
    <submittedName>
        <fullName evidence="6">VanZ family protein</fullName>
    </submittedName>
</protein>
<keyword evidence="8" id="KW-1185">Reference proteome</keyword>
<comment type="caution">
    <text evidence="6">The sequence shown here is derived from an EMBL/GenBank/DDBJ whole genome shotgun (WGS) entry which is preliminary data.</text>
</comment>
<evidence type="ECO:0000313" key="7">
    <source>
        <dbReference type="Proteomes" id="UP000552836"/>
    </source>
</evidence>
<evidence type="ECO:0000256" key="1">
    <source>
        <dbReference type="SAM" id="MobiDB-lite"/>
    </source>
</evidence>
<dbReference type="EMBL" id="JAAMPA010000001">
    <property type="protein sequence ID" value="NIH68559.1"/>
    <property type="molecule type" value="Genomic_DNA"/>
</dbReference>
<evidence type="ECO:0000313" key="6">
    <source>
        <dbReference type="EMBL" id="NIH68559.1"/>
    </source>
</evidence>
<feature type="transmembrane region" description="Helical" evidence="2">
    <location>
        <begin position="131"/>
        <end position="150"/>
    </location>
</feature>
<reference evidence="5" key="1">
    <citation type="journal article" date="2014" name="Int. J. Syst. Evol. Microbiol.">
        <title>Complete genome of a new Firmicutes species belonging to the dominant human colonic microbiota ('Ruminococcus bicirculans') reveals two chromosomes and a selective capacity to utilize plant glucans.</title>
        <authorList>
            <consortium name="NISC Comparative Sequencing Program"/>
            <person name="Wegmann U."/>
            <person name="Louis P."/>
            <person name="Goesmann A."/>
            <person name="Henrissat B."/>
            <person name="Duncan S.H."/>
            <person name="Flint H.J."/>
        </authorList>
    </citation>
    <scope>NUCLEOTIDE SEQUENCE</scope>
    <source>
        <strain evidence="5">CGMCC 4.5581</strain>
    </source>
</reference>
<dbReference type="GO" id="GO:0008233">
    <property type="term" value="F:peptidase activity"/>
    <property type="evidence" value="ECO:0007669"/>
    <property type="project" value="InterPro"/>
</dbReference>
<dbReference type="GO" id="GO:0006508">
    <property type="term" value="P:proteolysis"/>
    <property type="evidence" value="ECO:0007669"/>
    <property type="project" value="InterPro"/>
</dbReference>
<dbReference type="InterPro" id="IPR006976">
    <property type="entry name" value="VanZ-like"/>
</dbReference>
<dbReference type="Proteomes" id="UP000552836">
    <property type="component" value="Unassembled WGS sequence"/>
</dbReference>
<dbReference type="InterPro" id="IPR009045">
    <property type="entry name" value="Zn_M74/Hedgehog-like"/>
</dbReference>
<reference evidence="8" key="2">
    <citation type="journal article" date="2019" name="Int. J. Syst. Evol. Microbiol.">
        <title>The Global Catalogue of Microorganisms (GCM) 10K type strain sequencing project: providing services to taxonomists for standard genome sequencing and annotation.</title>
        <authorList>
            <consortium name="The Broad Institute Genomics Platform"/>
            <consortium name="The Broad Institute Genome Sequencing Center for Infectious Disease"/>
            <person name="Wu L."/>
            <person name="Ma J."/>
        </authorList>
    </citation>
    <scope>NUCLEOTIDE SEQUENCE [LARGE SCALE GENOMIC DNA]</scope>
    <source>
        <strain evidence="8">CGMCC 4.5581</strain>
    </source>
</reference>
<keyword evidence="2" id="KW-1133">Transmembrane helix</keyword>
<dbReference type="RefSeq" id="WP_166755755.1">
    <property type="nucleotide sequence ID" value="NZ_BAABJU010000023.1"/>
</dbReference>
<proteinExistence type="predicted"/>
<sequence length="351" mass="35917">MTPTHHPTRLRDRRAPGTPRPGRLGLATVAVLLAVGWATLGPAWLVADARRAVVAGVEVLAAPWPGSVHRAEIEALANVLLFVPVGALAALFLRRCGPVLPVALGAAGSVLVELVQSALPGRVPDVVDVAANTTGTVAGVALTAVALAALRRPGRARARRLRRGLLLLLVAAPLLVGVAGCSSSRPVAAAGPPDRVDTGTRAGGAVTVADGYVADGEELSAFADVPAVTGLDGALRTAVQDAARDATADGVDFHVSSGWRSAAYQQSLFDAAVAQYGSAEAARQWVLTPEESSHVTGDAVDIGPTDAMSWLAQHGSDYGLCQTYGNEMWHFELAVERGGQCPAPAADPTAG</sequence>